<name>A0A1B3SMC1_9MOLU</name>
<dbReference type="Proteomes" id="UP000094378">
    <property type="component" value="Chromosome"/>
</dbReference>
<dbReference type="EMBL" id="CP017015">
    <property type="protein sequence ID" value="AOG61060.1"/>
    <property type="molecule type" value="Genomic_DNA"/>
</dbReference>
<dbReference type="OrthoDB" id="9783459at2"/>
<evidence type="ECO:0000313" key="2">
    <source>
        <dbReference type="Proteomes" id="UP000094378"/>
    </source>
</evidence>
<gene>
    <name evidence="1" type="ORF">SHELI_v1c11130</name>
</gene>
<dbReference type="KEGG" id="shj:SHELI_v1c11130"/>
<evidence type="ECO:0000313" key="1">
    <source>
        <dbReference type="EMBL" id="AOG61060.1"/>
    </source>
</evidence>
<proteinExistence type="predicted"/>
<organism evidence="1 2">
    <name type="scientific">Spiroplasma helicoides</name>
    <dbReference type="NCBI Taxonomy" id="216938"/>
    <lineage>
        <taxon>Bacteria</taxon>
        <taxon>Bacillati</taxon>
        <taxon>Mycoplasmatota</taxon>
        <taxon>Mollicutes</taxon>
        <taxon>Entomoplasmatales</taxon>
        <taxon>Spiroplasmataceae</taxon>
        <taxon>Spiroplasma</taxon>
    </lineage>
</organism>
<sequence length="107" mass="12760">MIFLINWKQKNKLTFCNCGCNLDKMKCYLERSCFVCCCQKFIYPRKDTIFENCKLSLKICFEALARYCDNKKITAQFLSSELNINYKSAYRLLKKFKGIENIEETFL</sequence>
<protein>
    <submittedName>
        <fullName evidence="1">Uncharacterized protein</fullName>
    </submittedName>
</protein>
<dbReference type="RefSeq" id="WP_157087602.1">
    <property type="nucleotide sequence ID" value="NZ_CP017015.1"/>
</dbReference>
<dbReference type="AlphaFoldDB" id="A0A1B3SMC1"/>
<dbReference type="STRING" id="216938.SHELI_v1c11130"/>
<keyword evidence="2" id="KW-1185">Reference proteome</keyword>
<reference evidence="1 2" key="1">
    <citation type="submission" date="2016-08" db="EMBL/GenBank/DDBJ databases">
        <title>Complete genome sequence of Spiroplasma helicoides TABS-2 (DSM 22551).</title>
        <authorList>
            <person name="Shen W.-Y."/>
            <person name="Lo W.-S."/>
            <person name="Lai Y.-C."/>
            <person name="Kuo C.-H."/>
        </authorList>
    </citation>
    <scope>NUCLEOTIDE SEQUENCE [LARGE SCALE GENOMIC DNA]</scope>
    <source>
        <strain evidence="1 2">TABS-2</strain>
    </source>
</reference>
<accession>A0A1B3SMC1</accession>